<organism evidence="1 2">
    <name type="scientific">Frondihabitans sucicola</name>
    <dbReference type="NCBI Taxonomy" id="1268041"/>
    <lineage>
        <taxon>Bacteria</taxon>
        <taxon>Bacillati</taxon>
        <taxon>Actinomycetota</taxon>
        <taxon>Actinomycetes</taxon>
        <taxon>Micrococcales</taxon>
        <taxon>Microbacteriaceae</taxon>
        <taxon>Frondihabitans</taxon>
    </lineage>
</organism>
<reference evidence="2" key="1">
    <citation type="journal article" date="2019" name="Int. J. Syst. Evol. Microbiol.">
        <title>The Global Catalogue of Microorganisms (GCM) 10K type strain sequencing project: providing services to taxonomists for standard genome sequencing and annotation.</title>
        <authorList>
            <consortium name="The Broad Institute Genomics Platform"/>
            <consortium name="The Broad Institute Genome Sequencing Center for Infectious Disease"/>
            <person name="Wu L."/>
            <person name="Ma J."/>
        </authorList>
    </citation>
    <scope>NUCLEOTIDE SEQUENCE [LARGE SCALE GENOMIC DNA]</scope>
    <source>
        <strain evidence="2">NBRC 108728</strain>
    </source>
</reference>
<proteinExistence type="predicted"/>
<accession>A0ABN6XTN7</accession>
<dbReference type="EMBL" id="AP027732">
    <property type="protein sequence ID" value="BDZ48264.1"/>
    <property type="molecule type" value="Genomic_DNA"/>
</dbReference>
<evidence type="ECO:0000313" key="2">
    <source>
        <dbReference type="Proteomes" id="UP001321486"/>
    </source>
</evidence>
<name>A0ABN6XTN7_9MICO</name>
<sequence>MVGELAERLALSVYGGDLSAPGLAAIDLVSADGRTFQIKARALPRGEQRFFSFNSLEFDVAVCLRFDQETYDIDWAREYTRREVELLASRQKTDWRLRTGAASTSGRDMTLPFRAAMQALDE</sequence>
<gene>
    <name evidence="1" type="ORF">GCM10025867_05050</name>
</gene>
<evidence type="ECO:0000313" key="1">
    <source>
        <dbReference type="EMBL" id="BDZ48264.1"/>
    </source>
</evidence>
<dbReference type="RefSeq" id="WP_286345270.1">
    <property type="nucleotide sequence ID" value="NZ_AP027732.1"/>
</dbReference>
<dbReference type="Proteomes" id="UP001321486">
    <property type="component" value="Chromosome"/>
</dbReference>
<keyword evidence="2" id="KW-1185">Reference proteome</keyword>
<protein>
    <submittedName>
        <fullName evidence="1">Uncharacterized protein</fullName>
    </submittedName>
</protein>